<evidence type="ECO:0000313" key="4">
    <source>
        <dbReference type="Proteomes" id="UP001501294"/>
    </source>
</evidence>
<protein>
    <submittedName>
        <fullName evidence="3">DUF4124 domain-containing protein</fullName>
    </submittedName>
</protein>
<feature type="compositionally biased region" description="Polar residues" evidence="1">
    <location>
        <begin position="51"/>
        <end position="64"/>
    </location>
</feature>
<reference evidence="4" key="1">
    <citation type="journal article" date="2019" name="Int. J. Syst. Evol. Microbiol.">
        <title>The Global Catalogue of Microorganisms (GCM) 10K type strain sequencing project: providing services to taxonomists for standard genome sequencing and annotation.</title>
        <authorList>
            <consortium name="The Broad Institute Genomics Platform"/>
            <consortium name="The Broad Institute Genome Sequencing Center for Infectious Disease"/>
            <person name="Wu L."/>
            <person name="Ma J."/>
        </authorList>
    </citation>
    <scope>NUCLEOTIDE SEQUENCE [LARGE SCALE GENOMIC DNA]</scope>
    <source>
        <strain evidence="4">JCM 17727</strain>
    </source>
</reference>
<evidence type="ECO:0000256" key="2">
    <source>
        <dbReference type="SAM" id="SignalP"/>
    </source>
</evidence>
<feature type="chain" id="PRO_5046414985" evidence="2">
    <location>
        <begin position="23"/>
        <end position="184"/>
    </location>
</feature>
<dbReference type="InterPro" id="IPR013783">
    <property type="entry name" value="Ig-like_fold"/>
</dbReference>
<dbReference type="Proteomes" id="UP001501294">
    <property type="component" value="Unassembled WGS sequence"/>
</dbReference>
<name>A0ABP8HUR0_9GAMM</name>
<keyword evidence="2" id="KW-0732">Signal</keyword>
<dbReference type="RefSeq" id="WP_223577204.1">
    <property type="nucleotide sequence ID" value="NZ_BAABFU010000001.1"/>
</dbReference>
<feature type="region of interest" description="Disordered" evidence="1">
    <location>
        <begin position="51"/>
        <end position="79"/>
    </location>
</feature>
<dbReference type="EMBL" id="BAABFU010000001">
    <property type="protein sequence ID" value="GAA4344824.1"/>
    <property type="molecule type" value="Genomic_DNA"/>
</dbReference>
<evidence type="ECO:0000256" key="1">
    <source>
        <dbReference type="SAM" id="MobiDB-lite"/>
    </source>
</evidence>
<evidence type="ECO:0000313" key="3">
    <source>
        <dbReference type="EMBL" id="GAA4344824.1"/>
    </source>
</evidence>
<proteinExistence type="predicted"/>
<keyword evidence="4" id="KW-1185">Reference proteome</keyword>
<dbReference type="Gene3D" id="2.60.40.10">
    <property type="entry name" value="Immunoglobulins"/>
    <property type="match status" value="1"/>
</dbReference>
<organism evidence="3 4">
    <name type="scientific">Kangiella taiwanensis</name>
    <dbReference type="NCBI Taxonomy" id="1079179"/>
    <lineage>
        <taxon>Bacteria</taxon>
        <taxon>Pseudomonadati</taxon>
        <taxon>Pseudomonadota</taxon>
        <taxon>Gammaproteobacteria</taxon>
        <taxon>Kangiellales</taxon>
        <taxon>Kangiellaceae</taxon>
        <taxon>Kangiella</taxon>
    </lineage>
</organism>
<sequence length="184" mass="20203">MKSLLKLFSVVLLVSTGSAVVAKETVMYKKVDKNGKIIFTDKPIPGSTPITVKTDTNVVSTPKPQATRRLPTISPEKNNNQEPFKYEVLAIDEPSHDQAVRANSGDINVIVGMTPNIQPNHSLQLVMDGSPVGQPQTSPYFSLNNVDRGTHQLAVTVIDEDTKKQIQTSETITFHLLRASILNR</sequence>
<comment type="caution">
    <text evidence="3">The sequence shown here is derived from an EMBL/GenBank/DDBJ whole genome shotgun (WGS) entry which is preliminary data.</text>
</comment>
<accession>A0ABP8HUR0</accession>
<feature type="signal peptide" evidence="2">
    <location>
        <begin position="1"/>
        <end position="22"/>
    </location>
</feature>
<gene>
    <name evidence="3" type="ORF">GCM10023150_04660</name>
</gene>